<dbReference type="Pfam" id="PF01498">
    <property type="entry name" value="HTH_Tnp_Tc3_2"/>
    <property type="match status" value="1"/>
</dbReference>
<reference evidence="4 5" key="1">
    <citation type="journal article" date="2018" name="Gigascience">
        <title>Genomes of trombidid mites reveal novel predicted allergens and laterally-transferred genes associated with secondary metabolism.</title>
        <authorList>
            <person name="Dong X."/>
            <person name="Chaisiri K."/>
            <person name="Xia D."/>
            <person name="Armstrong S.D."/>
            <person name="Fang Y."/>
            <person name="Donnelly M.J."/>
            <person name="Kadowaki T."/>
            <person name="McGarry J.W."/>
            <person name="Darby A.C."/>
            <person name="Makepeace B.L."/>
        </authorList>
    </citation>
    <scope>NUCLEOTIDE SEQUENCE [LARGE SCALE GENOMIC DNA]</scope>
    <source>
        <strain evidence="4">UoL-WK</strain>
    </source>
</reference>
<evidence type="ECO:0000259" key="2">
    <source>
        <dbReference type="Pfam" id="PF01498"/>
    </source>
</evidence>
<evidence type="ECO:0000313" key="4">
    <source>
        <dbReference type="EMBL" id="RWS00061.1"/>
    </source>
</evidence>
<evidence type="ECO:0000256" key="1">
    <source>
        <dbReference type="SAM" id="MobiDB-lite"/>
    </source>
</evidence>
<evidence type="ECO:0000259" key="3">
    <source>
        <dbReference type="Pfam" id="PF13358"/>
    </source>
</evidence>
<dbReference type="GO" id="GO:0006313">
    <property type="term" value="P:DNA transposition"/>
    <property type="evidence" value="ECO:0007669"/>
    <property type="project" value="InterPro"/>
</dbReference>
<dbReference type="InterPro" id="IPR038717">
    <property type="entry name" value="Tc1-like_DDE_dom"/>
</dbReference>
<evidence type="ECO:0008006" key="6">
    <source>
        <dbReference type="Google" id="ProtNLM"/>
    </source>
</evidence>
<dbReference type="InterPro" id="IPR036397">
    <property type="entry name" value="RNaseH_sf"/>
</dbReference>
<dbReference type="AlphaFoldDB" id="A0A3S3NIH9"/>
<organism evidence="4 5">
    <name type="scientific">Dinothrombium tinctorium</name>
    <dbReference type="NCBI Taxonomy" id="1965070"/>
    <lineage>
        <taxon>Eukaryota</taxon>
        <taxon>Metazoa</taxon>
        <taxon>Ecdysozoa</taxon>
        <taxon>Arthropoda</taxon>
        <taxon>Chelicerata</taxon>
        <taxon>Arachnida</taxon>
        <taxon>Acari</taxon>
        <taxon>Acariformes</taxon>
        <taxon>Trombidiformes</taxon>
        <taxon>Prostigmata</taxon>
        <taxon>Anystina</taxon>
        <taxon>Parasitengona</taxon>
        <taxon>Trombidioidea</taxon>
        <taxon>Trombidiidae</taxon>
        <taxon>Dinothrombium</taxon>
    </lineage>
</organism>
<feature type="compositionally biased region" description="Basic residues" evidence="1">
    <location>
        <begin position="172"/>
        <end position="189"/>
    </location>
</feature>
<dbReference type="OrthoDB" id="8032690at2759"/>
<feature type="non-terminal residue" evidence="4">
    <location>
        <position position="419"/>
    </location>
</feature>
<evidence type="ECO:0000313" key="5">
    <source>
        <dbReference type="Proteomes" id="UP000285301"/>
    </source>
</evidence>
<feature type="domain" description="Tc1-like transposase DDE" evidence="3">
    <location>
        <begin position="268"/>
        <end position="382"/>
    </location>
</feature>
<feature type="domain" description="Transposase Tc1-like" evidence="2">
    <location>
        <begin position="196"/>
        <end position="259"/>
    </location>
</feature>
<dbReference type="GO" id="GO:0003677">
    <property type="term" value="F:DNA binding"/>
    <property type="evidence" value="ECO:0007669"/>
    <property type="project" value="InterPro"/>
</dbReference>
<dbReference type="Pfam" id="PF13358">
    <property type="entry name" value="DDE_3"/>
    <property type="match status" value="1"/>
</dbReference>
<feature type="region of interest" description="Disordered" evidence="1">
    <location>
        <begin position="168"/>
        <end position="191"/>
    </location>
</feature>
<name>A0A3S3NIH9_9ACAR</name>
<dbReference type="STRING" id="1965070.A0A3S3NIH9"/>
<dbReference type="Gene3D" id="3.30.420.10">
    <property type="entry name" value="Ribonuclease H-like superfamily/Ribonuclease H"/>
    <property type="match status" value="1"/>
</dbReference>
<gene>
    <name evidence="4" type="ORF">B4U79_19191</name>
</gene>
<sequence length="419" mass="48325">MRSYLIFSAQIENQQSATIIQAVPKSLNLIYGENIDFEKILFLSDAAPVMKAVGKSLVGFCPKIIHVTCLAHTINTDAEKIRALFPSADRFVSNVKKVFKKCPRILLFQELFPSLPLPPEPVITRWSTWLQSVNYYASNYEKLAYYLEKNTTRNSSVVWHPSKKLSADFRQNPKRRRRRKKKGSGAKRKLQADDLRRVQQLAHHHPKWSSAQIAFVAAQRGTPLVHKTTIWRNLRLAGYCKWVPKTIPLLTDAHKSKRFYRHKVREWGKSRPEKGTPKHGLQIMVWSGISCRGATPLKVAMGSVNSDVYQDILGEFLLPSMSILYPEGYVLQQDNARPHTAESTIAWLNSIKLKILKWPACSPYLNPIENLWFLIKDRLEKLERTDFSTWASAITEIWDNLSHEYMESLINSMPRRIEK</sequence>
<keyword evidence="5" id="KW-1185">Reference proteome</keyword>
<proteinExistence type="predicted"/>
<comment type="caution">
    <text evidence="4">The sequence shown here is derived from an EMBL/GenBank/DDBJ whole genome shotgun (WGS) entry which is preliminary data.</text>
</comment>
<dbReference type="EMBL" id="NCKU01012526">
    <property type="protein sequence ID" value="RWS00061.1"/>
    <property type="molecule type" value="Genomic_DNA"/>
</dbReference>
<dbReference type="PANTHER" id="PTHR23022">
    <property type="entry name" value="TRANSPOSABLE ELEMENT-RELATED"/>
    <property type="match status" value="1"/>
</dbReference>
<dbReference type="InterPro" id="IPR002492">
    <property type="entry name" value="Transposase_Tc1-like"/>
</dbReference>
<protein>
    <recommendedName>
        <fullName evidence="6">Tc1-like transposase DDE domain-containing protein</fullName>
    </recommendedName>
</protein>
<dbReference type="Proteomes" id="UP000285301">
    <property type="component" value="Unassembled WGS sequence"/>
</dbReference>
<dbReference type="PANTHER" id="PTHR23022:SF134">
    <property type="entry name" value="TRANSPOSABLE ELEMENT TC1 TRANSPOSASE"/>
    <property type="match status" value="1"/>
</dbReference>
<accession>A0A3S3NIH9</accession>
<dbReference type="InterPro" id="IPR052338">
    <property type="entry name" value="Transposase_5"/>
</dbReference>
<dbReference type="GO" id="GO:0015074">
    <property type="term" value="P:DNA integration"/>
    <property type="evidence" value="ECO:0007669"/>
    <property type="project" value="InterPro"/>
</dbReference>